<dbReference type="EMBL" id="ASHM01038159">
    <property type="protein sequence ID" value="PNX80552.1"/>
    <property type="molecule type" value="Genomic_DNA"/>
</dbReference>
<protein>
    <submittedName>
        <fullName evidence="1">Uncharacterized protein</fullName>
    </submittedName>
</protein>
<evidence type="ECO:0000313" key="2">
    <source>
        <dbReference type="Proteomes" id="UP000236291"/>
    </source>
</evidence>
<sequence>MPSTLLKILPPATIGILGTSITLRHTLFGPRSVSLSAPEETLASNYHWILVRPYKLHHALFIPQIVPFRPPEESLASNYPWIFRIALQASPHPLQSPEFLS</sequence>
<reference evidence="1 2" key="1">
    <citation type="journal article" date="2014" name="Am. J. Bot.">
        <title>Genome assembly and annotation for red clover (Trifolium pratense; Fabaceae).</title>
        <authorList>
            <person name="Istvanek J."/>
            <person name="Jaros M."/>
            <person name="Krenek A."/>
            <person name="Repkova J."/>
        </authorList>
    </citation>
    <scope>NUCLEOTIDE SEQUENCE [LARGE SCALE GENOMIC DNA]</scope>
    <source>
        <strain evidence="2">cv. Tatra</strain>
        <tissue evidence="1">Young leaves</tissue>
    </source>
</reference>
<accession>A0A2K3LPU0</accession>
<comment type="caution">
    <text evidence="1">The sequence shown here is derived from an EMBL/GenBank/DDBJ whole genome shotgun (WGS) entry which is preliminary data.</text>
</comment>
<dbReference type="AlphaFoldDB" id="A0A2K3LPU0"/>
<reference evidence="1 2" key="2">
    <citation type="journal article" date="2017" name="Front. Plant Sci.">
        <title>Gene Classification and Mining of Molecular Markers Useful in Red Clover (Trifolium pratense) Breeding.</title>
        <authorList>
            <person name="Istvanek J."/>
            <person name="Dluhosova J."/>
            <person name="Dluhos P."/>
            <person name="Patkova L."/>
            <person name="Nedelnik J."/>
            <person name="Repkova J."/>
        </authorList>
    </citation>
    <scope>NUCLEOTIDE SEQUENCE [LARGE SCALE GENOMIC DNA]</scope>
    <source>
        <strain evidence="2">cv. Tatra</strain>
        <tissue evidence="1">Young leaves</tissue>
    </source>
</reference>
<name>A0A2K3LPU0_TRIPR</name>
<gene>
    <name evidence="1" type="ORF">L195_g036556</name>
</gene>
<proteinExistence type="predicted"/>
<dbReference type="Proteomes" id="UP000236291">
    <property type="component" value="Unassembled WGS sequence"/>
</dbReference>
<evidence type="ECO:0000313" key="1">
    <source>
        <dbReference type="EMBL" id="PNX80552.1"/>
    </source>
</evidence>
<organism evidence="1 2">
    <name type="scientific">Trifolium pratense</name>
    <name type="common">Red clover</name>
    <dbReference type="NCBI Taxonomy" id="57577"/>
    <lineage>
        <taxon>Eukaryota</taxon>
        <taxon>Viridiplantae</taxon>
        <taxon>Streptophyta</taxon>
        <taxon>Embryophyta</taxon>
        <taxon>Tracheophyta</taxon>
        <taxon>Spermatophyta</taxon>
        <taxon>Magnoliopsida</taxon>
        <taxon>eudicotyledons</taxon>
        <taxon>Gunneridae</taxon>
        <taxon>Pentapetalae</taxon>
        <taxon>rosids</taxon>
        <taxon>fabids</taxon>
        <taxon>Fabales</taxon>
        <taxon>Fabaceae</taxon>
        <taxon>Papilionoideae</taxon>
        <taxon>50 kb inversion clade</taxon>
        <taxon>NPAAA clade</taxon>
        <taxon>Hologalegina</taxon>
        <taxon>IRL clade</taxon>
        <taxon>Trifolieae</taxon>
        <taxon>Trifolium</taxon>
    </lineage>
</organism>